<dbReference type="Proteomes" id="UP000886595">
    <property type="component" value="Unassembled WGS sequence"/>
</dbReference>
<reference evidence="1 2" key="1">
    <citation type="submission" date="2020-02" db="EMBL/GenBank/DDBJ databases">
        <authorList>
            <person name="Ma Q."/>
            <person name="Huang Y."/>
            <person name="Song X."/>
            <person name="Pei D."/>
        </authorList>
    </citation>
    <scope>NUCLEOTIDE SEQUENCE [LARGE SCALE GENOMIC DNA]</scope>
    <source>
        <strain evidence="1">Sxm20200214</strain>
        <tissue evidence="1">Leaf</tissue>
    </source>
</reference>
<dbReference type="OrthoDB" id="10517173at2759"/>
<keyword evidence="2" id="KW-1185">Reference proteome</keyword>
<sequence length="82" mass="8611">MVEVPENSGEVYGSTGAIHDHILLQITSDTTEGKMETSLDRHGNTILPPATLSGFAASGHSIGTKQILNTCSKTPPHDPISV</sequence>
<protein>
    <submittedName>
        <fullName evidence="1">Uncharacterized protein</fullName>
    </submittedName>
</protein>
<dbReference type="AlphaFoldDB" id="A0A8X7R257"/>
<evidence type="ECO:0000313" key="1">
    <source>
        <dbReference type="EMBL" id="KAG2281258.1"/>
    </source>
</evidence>
<evidence type="ECO:0000313" key="2">
    <source>
        <dbReference type="Proteomes" id="UP000886595"/>
    </source>
</evidence>
<gene>
    <name evidence="1" type="ORF">Bca52824_052478</name>
</gene>
<proteinExistence type="predicted"/>
<comment type="caution">
    <text evidence="1">The sequence shown here is derived from an EMBL/GenBank/DDBJ whole genome shotgun (WGS) entry which is preliminary data.</text>
</comment>
<accession>A0A8X7R257</accession>
<organism evidence="1 2">
    <name type="scientific">Brassica carinata</name>
    <name type="common">Ethiopian mustard</name>
    <name type="synonym">Abyssinian cabbage</name>
    <dbReference type="NCBI Taxonomy" id="52824"/>
    <lineage>
        <taxon>Eukaryota</taxon>
        <taxon>Viridiplantae</taxon>
        <taxon>Streptophyta</taxon>
        <taxon>Embryophyta</taxon>
        <taxon>Tracheophyta</taxon>
        <taxon>Spermatophyta</taxon>
        <taxon>Magnoliopsida</taxon>
        <taxon>eudicotyledons</taxon>
        <taxon>Gunneridae</taxon>
        <taxon>Pentapetalae</taxon>
        <taxon>rosids</taxon>
        <taxon>malvids</taxon>
        <taxon>Brassicales</taxon>
        <taxon>Brassicaceae</taxon>
        <taxon>Brassiceae</taxon>
        <taxon>Brassica</taxon>
    </lineage>
</organism>
<dbReference type="EMBL" id="JAAMPC010000011">
    <property type="protein sequence ID" value="KAG2281258.1"/>
    <property type="molecule type" value="Genomic_DNA"/>
</dbReference>
<name>A0A8X7R257_BRACI</name>